<dbReference type="eggNOG" id="arCOG02334">
    <property type="taxonomic scope" value="Archaea"/>
</dbReference>
<proteinExistence type="predicted"/>
<dbReference type="Pfam" id="PF04967">
    <property type="entry name" value="HTH_10"/>
    <property type="match status" value="1"/>
</dbReference>
<dbReference type="InterPro" id="IPR013324">
    <property type="entry name" value="RNA_pol_sigma_r3/r4-like"/>
</dbReference>
<dbReference type="SUPFAM" id="SSF55785">
    <property type="entry name" value="PYP-like sensor domain (PAS domain)"/>
    <property type="match status" value="1"/>
</dbReference>
<dbReference type="STRING" id="797303.Natpe_1266"/>
<accession>L0JLD2</accession>
<evidence type="ECO:0000313" key="5">
    <source>
        <dbReference type="EMBL" id="AGB31171.1"/>
    </source>
</evidence>
<name>L0JLD2_NATP1</name>
<dbReference type="InterPro" id="IPR003018">
    <property type="entry name" value="GAF"/>
</dbReference>
<dbReference type="PANTHER" id="PTHR34236:SF1">
    <property type="entry name" value="DIMETHYL SULFOXIDE REDUCTASE TRANSCRIPTIONAL ACTIVATOR"/>
    <property type="match status" value="1"/>
</dbReference>
<dbReference type="InterPro" id="IPR013655">
    <property type="entry name" value="PAS_fold_3"/>
</dbReference>
<dbReference type="Gene3D" id="1.10.10.10">
    <property type="entry name" value="Winged helix-like DNA-binding domain superfamily/Winged helix DNA-binding domain"/>
    <property type="match status" value="1"/>
</dbReference>
<feature type="region of interest" description="Disordered" evidence="3">
    <location>
        <begin position="1"/>
        <end position="20"/>
    </location>
</feature>
<dbReference type="InterPro" id="IPR029016">
    <property type="entry name" value="GAF-like_dom_sf"/>
</dbReference>
<dbReference type="KEGG" id="npe:Natpe_1266"/>
<gene>
    <name evidence="5" type="ordered locus">Natpe_1266</name>
</gene>
<feature type="region of interest" description="Disordered" evidence="3">
    <location>
        <begin position="570"/>
        <end position="593"/>
    </location>
</feature>
<keyword evidence="2" id="KW-0804">Transcription</keyword>
<dbReference type="AlphaFoldDB" id="L0JLD2"/>
<evidence type="ECO:0000313" key="6">
    <source>
        <dbReference type="Proteomes" id="UP000010843"/>
    </source>
</evidence>
<evidence type="ECO:0000256" key="3">
    <source>
        <dbReference type="SAM" id="MobiDB-lite"/>
    </source>
</evidence>
<dbReference type="SUPFAM" id="SSF55781">
    <property type="entry name" value="GAF domain-like"/>
    <property type="match status" value="2"/>
</dbReference>
<dbReference type="Proteomes" id="UP000010843">
    <property type="component" value="Chromosome"/>
</dbReference>
<dbReference type="HOGENOM" id="CLU_010057_0_0_2"/>
<dbReference type="SUPFAM" id="SSF88659">
    <property type="entry name" value="Sigma3 and sigma4 domains of RNA polymerase sigma factors"/>
    <property type="match status" value="1"/>
</dbReference>
<sequence length="1096" mass="116987">MAVGSLHGRDPTGGERRVSDAAATVVGDSPCILIVGESSSADDAMDALAGAFAEQSLLRARTAVAARERLAEREIHCLVCPFDPDERSDSPSLLEGLADRTDAPIVALADGDDADRALEAGASDVASARSATVLRTRVRNAADRERYRRAASAAAPRHRAILESADAVVWVVDDEGTVKYVTPAVESRLGYTPAELERTALTRLVHPDDREGVRDAVATAVAGPTGTTERVRPRLGHADGTWRVATLTCTNRLADPALEGVVVTRTDAEPTVDAGGADAVRTGLDRLTDPLFVLGADDDVRYANAAATRFVRRFDSTTTDEPLPTGAVLWDRLPDALGRSLSERVREAERTGSVTAFETTVPSLEDPIAVAVHPGDDGATIHVRNRPAEAVETDRDRLALLESVIDTVDVGIAVLEGSTIRLANPALLELADAASLVGRDLESVFDDDLAASVLERADSPVVRWLESVSGTLATEPPRPVDVSVAPLSPDFDADRDTPAADRTLCVVRDGRESGDDAASMLRRTTAALASAEAPSAVRHAVVDAVGEWMGADVTVWYRGTDDDLRPTATVTADHTGSDDASIEPPAIDPRGTRLEPIIESGEPTVDDREAFTDVLARTGLRAERVLAVPVGSDGIVLATSTEPTAFDGIDVDGLEALSAATAIAHEDRDRAAALRTCRHERARLETVVDRDERLWDLGRSLLEAETREAVEERLCEGLVSLSLPAAADGVGLAWVGRADDGRERLVPTAWAGRDAAFLESATVALNGSEETPARAAATTREAVVVDDLATGDAMGAETTDRAGEDSWRRRLRDRGFRSALSVPLTADEFRFGTLTAYATEPGAFDERTRRACAHLGTIAGAAIGALETKAALLADRVTELEVVCRDETEPLSSLAGRLERRIDVRAVIPRSTDGSTVYCSISDGDSDAIRDRVATATAVESVTVVGDGDDRTALEIVFAAPTVAGTIAAHGGVLRSLEPVDDRTRLTIELGEPVEVRAFVRALERRHPGTELIARRTRERPPRAAGAIDDLAERLSERQRRTLEAAYHGGFFEWPRDHTGEEIADSLGISQPTFSRHLRLAQRKLFALLFDDADGE</sequence>
<dbReference type="Gene3D" id="3.30.450.20">
    <property type="entry name" value="PAS domain"/>
    <property type="match status" value="3"/>
</dbReference>
<feature type="compositionally biased region" description="Basic and acidic residues" evidence="3">
    <location>
        <begin position="7"/>
        <end position="19"/>
    </location>
</feature>
<dbReference type="eggNOG" id="arCOG02276">
    <property type="taxonomic scope" value="Archaea"/>
</dbReference>
<dbReference type="CDD" id="cd00130">
    <property type="entry name" value="PAS"/>
    <property type="match status" value="1"/>
</dbReference>
<dbReference type="Pfam" id="PF08447">
    <property type="entry name" value="PAS_3"/>
    <property type="match status" value="1"/>
</dbReference>
<dbReference type="InterPro" id="IPR007050">
    <property type="entry name" value="HTH_bacterioopsin"/>
</dbReference>
<dbReference type="Pfam" id="PF13185">
    <property type="entry name" value="GAF_2"/>
    <property type="match status" value="1"/>
</dbReference>
<dbReference type="PANTHER" id="PTHR34236">
    <property type="entry name" value="DIMETHYL SULFOXIDE REDUCTASE TRANSCRIPTIONAL ACTIVATOR"/>
    <property type="match status" value="1"/>
</dbReference>
<reference evidence="6" key="1">
    <citation type="submission" date="2012-02" db="EMBL/GenBank/DDBJ databases">
        <title>Complete sequence of chromosome of Natrinema pellirubrum DSM 15624.</title>
        <authorList>
            <person name="Lucas S."/>
            <person name="Han J."/>
            <person name="Lapidus A."/>
            <person name="Cheng J.-F."/>
            <person name="Goodwin L."/>
            <person name="Pitluck S."/>
            <person name="Peters L."/>
            <person name="Teshima H."/>
            <person name="Detter J.C."/>
            <person name="Han C."/>
            <person name="Tapia R."/>
            <person name="Land M."/>
            <person name="Hauser L."/>
            <person name="Kyrpides N."/>
            <person name="Ivanova N."/>
            <person name="Pagani I."/>
            <person name="Sproer C."/>
            <person name="Anderson I."/>
            <person name="Woyke T."/>
        </authorList>
    </citation>
    <scope>NUCLEOTIDE SEQUENCE [LARGE SCALE GENOMIC DNA]</scope>
    <source>
        <strain evidence="6">DSM 15624 / JCM 10476 / NCIMB 786</strain>
    </source>
</reference>
<dbReference type="NCBIfam" id="TIGR00229">
    <property type="entry name" value="sensory_box"/>
    <property type="match status" value="1"/>
</dbReference>
<dbReference type="eggNOG" id="arCOG02387">
    <property type="taxonomic scope" value="Archaea"/>
</dbReference>
<dbReference type="InterPro" id="IPR000014">
    <property type="entry name" value="PAS"/>
</dbReference>
<protein>
    <submittedName>
        <fullName evidence="5">PAS domain S-box</fullName>
    </submittedName>
</protein>
<organism evidence="5 6">
    <name type="scientific">Natrinema pellirubrum (strain DSM 15624 / CIP 106293 / JCM 10476 / NCIMB 786 / 157)</name>
    <dbReference type="NCBI Taxonomy" id="797303"/>
    <lineage>
        <taxon>Archaea</taxon>
        <taxon>Methanobacteriati</taxon>
        <taxon>Methanobacteriota</taxon>
        <taxon>Stenosarchaea group</taxon>
        <taxon>Halobacteria</taxon>
        <taxon>Halobacteriales</taxon>
        <taxon>Natrialbaceae</taxon>
        <taxon>Natrinema</taxon>
    </lineage>
</organism>
<dbReference type="InterPro" id="IPR035965">
    <property type="entry name" value="PAS-like_dom_sf"/>
</dbReference>
<dbReference type="SMART" id="SM00091">
    <property type="entry name" value="PAS"/>
    <property type="match status" value="3"/>
</dbReference>
<dbReference type="EMBL" id="CP003372">
    <property type="protein sequence ID" value="AGB31171.1"/>
    <property type="molecule type" value="Genomic_DNA"/>
</dbReference>
<dbReference type="PROSITE" id="PS50112">
    <property type="entry name" value="PAS"/>
    <property type="match status" value="1"/>
</dbReference>
<dbReference type="InterPro" id="IPR036388">
    <property type="entry name" value="WH-like_DNA-bd_sf"/>
</dbReference>
<keyword evidence="1" id="KW-0805">Transcription regulation</keyword>
<evidence type="ECO:0000256" key="1">
    <source>
        <dbReference type="ARBA" id="ARBA00023015"/>
    </source>
</evidence>
<dbReference type="Pfam" id="PF15915">
    <property type="entry name" value="BAT"/>
    <property type="match status" value="1"/>
</dbReference>
<feature type="domain" description="PAS" evidence="4">
    <location>
        <begin position="154"/>
        <end position="224"/>
    </location>
</feature>
<dbReference type="InterPro" id="IPR031803">
    <property type="entry name" value="BAT_GAF/HTH-assoc"/>
</dbReference>
<dbReference type="Pfam" id="PF13188">
    <property type="entry name" value="PAS_8"/>
    <property type="match status" value="1"/>
</dbReference>
<dbReference type="Gene3D" id="3.30.450.40">
    <property type="match status" value="2"/>
</dbReference>
<evidence type="ECO:0000259" key="4">
    <source>
        <dbReference type="PROSITE" id="PS50112"/>
    </source>
</evidence>
<evidence type="ECO:0000256" key="2">
    <source>
        <dbReference type="ARBA" id="ARBA00023163"/>
    </source>
</evidence>
<dbReference type="eggNOG" id="arCOG06796">
    <property type="taxonomic scope" value="Archaea"/>
</dbReference>